<comment type="caution">
    <text evidence="2">The sequence shown here is derived from an EMBL/GenBank/DDBJ whole genome shotgun (WGS) entry which is preliminary data.</text>
</comment>
<accession>A0AAV4CCV9</accession>
<sequence length="98" mass="11246">MPKIDTIFKERNSDDQEDLTPKKSFSDPKYKLHRVFGNTCMGRMKIRVGPKLEGLSIMYTPDLLSEDELLTFTALIDPRSIWTRPLTINGEISSVFLP</sequence>
<reference evidence="2 3" key="1">
    <citation type="journal article" date="2021" name="Elife">
        <title>Chloroplast acquisition without the gene transfer in kleptoplastic sea slugs, Plakobranchus ocellatus.</title>
        <authorList>
            <person name="Maeda T."/>
            <person name="Takahashi S."/>
            <person name="Yoshida T."/>
            <person name="Shimamura S."/>
            <person name="Takaki Y."/>
            <person name="Nagai Y."/>
            <person name="Toyoda A."/>
            <person name="Suzuki Y."/>
            <person name="Arimoto A."/>
            <person name="Ishii H."/>
            <person name="Satoh N."/>
            <person name="Nishiyama T."/>
            <person name="Hasebe M."/>
            <person name="Maruyama T."/>
            <person name="Minagawa J."/>
            <person name="Obokata J."/>
            <person name="Shigenobu S."/>
        </authorList>
    </citation>
    <scope>NUCLEOTIDE SEQUENCE [LARGE SCALE GENOMIC DNA]</scope>
</reference>
<name>A0AAV4CCV9_9GAST</name>
<evidence type="ECO:0000313" key="2">
    <source>
        <dbReference type="EMBL" id="GFO29268.1"/>
    </source>
</evidence>
<gene>
    <name evidence="2" type="ORF">PoB_005577300</name>
</gene>
<organism evidence="2 3">
    <name type="scientific">Plakobranchus ocellatus</name>
    <dbReference type="NCBI Taxonomy" id="259542"/>
    <lineage>
        <taxon>Eukaryota</taxon>
        <taxon>Metazoa</taxon>
        <taxon>Spiralia</taxon>
        <taxon>Lophotrochozoa</taxon>
        <taxon>Mollusca</taxon>
        <taxon>Gastropoda</taxon>
        <taxon>Heterobranchia</taxon>
        <taxon>Euthyneura</taxon>
        <taxon>Panpulmonata</taxon>
        <taxon>Sacoglossa</taxon>
        <taxon>Placobranchoidea</taxon>
        <taxon>Plakobranchidae</taxon>
        <taxon>Plakobranchus</taxon>
    </lineage>
</organism>
<evidence type="ECO:0000313" key="3">
    <source>
        <dbReference type="Proteomes" id="UP000735302"/>
    </source>
</evidence>
<proteinExistence type="predicted"/>
<dbReference type="Proteomes" id="UP000735302">
    <property type="component" value="Unassembled WGS sequence"/>
</dbReference>
<dbReference type="EMBL" id="BLXT01006136">
    <property type="protein sequence ID" value="GFO29268.1"/>
    <property type="molecule type" value="Genomic_DNA"/>
</dbReference>
<feature type="region of interest" description="Disordered" evidence="1">
    <location>
        <begin position="1"/>
        <end position="25"/>
    </location>
</feature>
<keyword evidence="3" id="KW-1185">Reference proteome</keyword>
<dbReference type="AlphaFoldDB" id="A0AAV4CCV9"/>
<evidence type="ECO:0000256" key="1">
    <source>
        <dbReference type="SAM" id="MobiDB-lite"/>
    </source>
</evidence>
<protein>
    <submittedName>
        <fullName evidence="2">Uncharacterized protein</fullName>
    </submittedName>
</protein>